<sequence length="715" mass="82142">MPIDLSNVSHHPVHEELTNILCSKTQNTDHPFFRAIVAHFLGKVASNMRATIETKDRGSIPVNIYSLCLSPSGTGKGYSVNILENEILNSFRKRFTEETFPTIADARMWDVANDRAARSGTDPEEEKEKLDKQFENAGEFPFTFDSGTVPAVKQLREKLQLAEAGAISFAVDEIGSNLINSVELLNIYLELYDQGLVKMKLTKNTAENKRAKDLQGKTPANMLLFGTPSKLLDGHITEQTFYSFLEAGYARRCFFAWGRPSQKAYNVMTPEEAYRQQSSQANDIIMSKWRDYFYKLADPAYFGWKATVPDDIAIELIRYKFECERLADELPEHEAISKAEISHRYFKALKLAGTYAYIDMSPEVTMDHLMQAILFTEESGKAFEAILTREKPYVKLAKFIAASGSDLTHADLHEQLPFYKTSNAARNEMMSLATAWGYKNHIIIKKFFVDGIEFFSGESLKETNLDELRISYSDHQAYNYINDVAPFDQLDRLVLSKGFHFLNHHLQNGHRTKENVIDGFNFLCFDVDGTISLDLARELLSEYTYLIYTTKSHTEDEHRFRLIMPINYEVKLDAEEYKECVNSILEWLPFKCDEASNQQSRKWRTNDQAKLFKNEGKLLDILPFIPKTSRNEDHKKTQNQLDSLSNLERWFAQRIAVGNRNNNMLKYAMALVDSGMDYSEVEKNVMRFNNSLNNPLTEEELENTIFVTVAKRYSP</sequence>
<evidence type="ECO:0000313" key="2">
    <source>
        <dbReference type="EMBL" id="AMD43397.1"/>
    </source>
</evidence>
<dbReference type="Pfam" id="PF08708">
    <property type="entry name" value="PriCT_1"/>
    <property type="match status" value="1"/>
</dbReference>
<accession>A0A1L2C916</accession>
<proteinExistence type="predicted"/>
<gene>
    <name evidence="2" type="ORF">ZC03_010</name>
</gene>
<dbReference type="EMBL" id="KU356690">
    <property type="protein sequence ID" value="AMD43397.1"/>
    <property type="molecule type" value="Genomic_DNA"/>
</dbReference>
<evidence type="ECO:0000313" key="3">
    <source>
        <dbReference type="Proteomes" id="UP000222072"/>
    </source>
</evidence>
<feature type="domain" description="Primase C-terminal 1" evidence="1">
    <location>
        <begin position="653"/>
        <end position="705"/>
    </location>
</feature>
<name>A0A1L2C916_9CAUD</name>
<dbReference type="Proteomes" id="UP000222072">
    <property type="component" value="Segment"/>
</dbReference>
<protein>
    <recommendedName>
        <fullName evidence="1">Primase C-terminal 1 domain-containing protein</fullName>
    </recommendedName>
</protein>
<keyword evidence="3" id="KW-1185">Reference proteome</keyword>
<dbReference type="InterPro" id="IPR014820">
    <property type="entry name" value="PriCT_1"/>
</dbReference>
<organism evidence="2 3">
    <name type="scientific">Pseudomonas phage ZC03</name>
    <dbReference type="NCBI Taxonomy" id="1622115"/>
    <lineage>
        <taxon>Viruses</taxon>
        <taxon>Duplodnaviria</taxon>
        <taxon>Heunggongvirae</taxon>
        <taxon>Uroviricota</taxon>
        <taxon>Caudoviricetes</taxon>
        <taxon>Schitoviridae</taxon>
        <taxon>Zicotriavirus</taxon>
        <taxon>Zicotriavirus ZC03</taxon>
    </lineage>
</organism>
<reference evidence="2 3" key="1">
    <citation type="journal article" date="2017" name="BMC Genomics">
        <title>Three novel Pseudomonas phages isolated from composting provide insights into the evolution and diversity of tailed phages.</title>
        <authorList>
            <person name="Amgarten D."/>
            <person name="Martins L.F."/>
            <person name="Lombardi K.C."/>
            <person name="Antunes L.P."/>
            <person name="de Souza A.P.S."/>
            <person name="Nicastro G.G."/>
            <person name="Kitajima E.W."/>
            <person name="Quaggio R.B."/>
            <person name="Upton C."/>
            <person name="Setubal J.C."/>
            <person name="da Silva A.M."/>
        </authorList>
    </citation>
    <scope>NUCLEOTIDE SEQUENCE [LARGE SCALE GENOMIC DNA]</scope>
</reference>
<evidence type="ECO:0000259" key="1">
    <source>
        <dbReference type="Pfam" id="PF08708"/>
    </source>
</evidence>